<evidence type="ECO:0000313" key="7">
    <source>
        <dbReference type="Proteomes" id="UP001500630"/>
    </source>
</evidence>
<reference evidence="7" key="1">
    <citation type="journal article" date="2019" name="Int. J. Syst. Evol. Microbiol.">
        <title>The Global Catalogue of Microorganisms (GCM) 10K type strain sequencing project: providing services to taxonomists for standard genome sequencing and annotation.</title>
        <authorList>
            <consortium name="The Broad Institute Genomics Platform"/>
            <consortium name="The Broad Institute Genome Sequencing Center for Infectious Disease"/>
            <person name="Wu L."/>
            <person name="Ma J."/>
        </authorList>
    </citation>
    <scope>NUCLEOTIDE SEQUENCE [LARGE SCALE GENOMIC DNA]</scope>
    <source>
        <strain evidence="7">JCM 17326</strain>
    </source>
</reference>
<protein>
    <submittedName>
        <fullName evidence="6">Response regulator transcription factor</fullName>
    </submittedName>
</protein>
<dbReference type="CDD" id="cd06170">
    <property type="entry name" value="LuxR_C_like"/>
    <property type="match status" value="1"/>
</dbReference>
<dbReference type="PROSITE" id="PS50043">
    <property type="entry name" value="HTH_LUXR_2"/>
    <property type="match status" value="1"/>
</dbReference>
<keyword evidence="7" id="KW-1185">Reference proteome</keyword>
<sequence>MEEPITIVLVEDHPMTLAGLSQLLQDEPGLQVVGTAETGAQGVRLAEELIPDLMLVDLNLPDISGVEVTRQVKAVYPHLHILIFTAFDDDSSVLHAIEAGAGGYVLKSATPAQIVRSLKAVAGGDAVFGPQLAHRLVDLFTAKARTATPFEGLTGREREVLELVARGWANQAISRHLGITDKTVRNFVSNVLIKLQAATRAEAIVRAREAGLGSGRTVPGRPGTSAS</sequence>
<dbReference type="InterPro" id="IPR058245">
    <property type="entry name" value="NreC/VraR/RcsB-like_REC"/>
</dbReference>
<keyword evidence="1 3" id="KW-0597">Phosphoprotein</keyword>
<accession>A0ABP7AA86</accession>
<dbReference type="SMART" id="SM00421">
    <property type="entry name" value="HTH_LUXR"/>
    <property type="match status" value="1"/>
</dbReference>
<dbReference type="InterPro" id="IPR039420">
    <property type="entry name" value="WalR-like"/>
</dbReference>
<dbReference type="InterPro" id="IPR001789">
    <property type="entry name" value="Sig_transdc_resp-reg_receiver"/>
</dbReference>
<dbReference type="RefSeq" id="WP_345581361.1">
    <property type="nucleotide sequence ID" value="NZ_BAABDQ010000100.1"/>
</dbReference>
<dbReference type="Proteomes" id="UP001500630">
    <property type="component" value="Unassembled WGS sequence"/>
</dbReference>
<dbReference type="InterPro" id="IPR016032">
    <property type="entry name" value="Sig_transdc_resp-reg_C-effctor"/>
</dbReference>
<evidence type="ECO:0000256" key="1">
    <source>
        <dbReference type="ARBA" id="ARBA00022553"/>
    </source>
</evidence>
<dbReference type="Pfam" id="PF00196">
    <property type="entry name" value="GerE"/>
    <property type="match status" value="1"/>
</dbReference>
<dbReference type="PROSITE" id="PS00622">
    <property type="entry name" value="HTH_LUXR_1"/>
    <property type="match status" value="1"/>
</dbReference>
<dbReference type="Pfam" id="PF00072">
    <property type="entry name" value="Response_reg"/>
    <property type="match status" value="1"/>
</dbReference>
<evidence type="ECO:0000259" key="5">
    <source>
        <dbReference type="PROSITE" id="PS50110"/>
    </source>
</evidence>
<dbReference type="CDD" id="cd17535">
    <property type="entry name" value="REC_NarL-like"/>
    <property type="match status" value="1"/>
</dbReference>
<dbReference type="InterPro" id="IPR011006">
    <property type="entry name" value="CheY-like_superfamily"/>
</dbReference>
<proteinExistence type="predicted"/>
<dbReference type="PROSITE" id="PS50110">
    <property type="entry name" value="RESPONSE_REGULATORY"/>
    <property type="match status" value="1"/>
</dbReference>
<feature type="modified residue" description="4-aspartylphosphate" evidence="3">
    <location>
        <position position="57"/>
    </location>
</feature>
<evidence type="ECO:0000256" key="3">
    <source>
        <dbReference type="PROSITE-ProRule" id="PRU00169"/>
    </source>
</evidence>
<dbReference type="PANTHER" id="PTHR43214:SF37">
    <property type="entry name" value="TRANSCRIPTIONAL REGULATORY PROTEIN YDFI"/>
    <property type="match status" value="1"/>
</dbReference>
<name>A0ABP7AA86_9ACTN</name>
<evidence type="ECO:0000256" key="2">
    <source>
        <dbReference type="ARBA" id="ARBA00023125"/>
    </source>
</evidence>
<dbReference type="PANTHER" id="PTHR43214">
    <property type="entry name" value="TWO-COMPONENT RESPONSE REGULATOR"/>
    <property type="match status" value="1"/>
</dbReference>
<dbReference type="SMART" id="SM00448">
    <property type="entry name" value="REC"/>
    <property type="match status" value="1"/>
</dbReference>
<dbReference type="Gene3D" id="3.40.50.2300">
    <property type="match status" value="1"/>
</dbReference>
<dbReference type="PRINTS" id="PR00038">
    <property type="entry name" value="HTHLUXR"/>
</dbReference>
<gene>
    <name evidence="6" type="ORF">GCM10022419_136210</name>
</gene>
<dbReference type="EMBL" id="BAABDQ010000100">
    <property type="protein sequence ID" value="GAA3627837.1"/>
    <property type="molecule type" value="Genomic_DNA"/>
</dbReference>
<organism evidence="6 7">
    <name type="scientific">Nonomuraea rosea</name>
    <dbReference type="NCBI Taxonomy" id="638574"/>
    <lineage>
        <taxon>Bacteria</taxon>
        <taxon>Bacillati</taxon>
        <taxon>Actinomycetota</taxon>
        <taxon>Actinomycetes</taxon>
        <taxon>Streptosporangiales</taxon>
        <taxon>Streptosporangiaceae</taxon>
        <taxon>Nonomuraea</taxon>
    </lineage>
</organism>
<feature type="domain" description="Response regulatory" evidence="5">
    <location>
        <begin position="6"/>
        <end position="122"/>
    </location>
</feature>
<dbReference type="InterPro" id="IPR000792">
    <property type="entry name" value="Tscrpt_reg_LuxR_C"/>
</dbReference>
<keyword evidence="2" id="KW-0238">DNA-binding</keyword>
<dbReference type="SUPFAM" id="SSF52172">
    <property type="entry name" value="CheY-like"/>
    <property type="match status" value="1"/>
</dbReference>
<evidence type="ECO:0000259" key="4">
    <source>
        <dbReference type="PROSITE" id="PS50043"/>
    </source>
</evidence>
<evidence type="ECO:0000313" key="6">
    <source>
        <dbReference type="EMBL" id="GAA3627837.1"/>
    </source>
</evidence>
<comment type="caution">
    <text evidence="6">The sequence shown here is derived from an EMBL/GenBank/DDBJ whole genome shotgun (WGS) entry which is preliminary data.</text>
</comment>
<feature type="domain" description="HTH luxR-type" evidence="4">
    <location>
        <begin position="146"/>
        <end position="211"/>
    </location>
</feature>
<dbReference type="SUPFAM" id="SSF46894">
    <property type="entry name" value="C-terminal effector domain of the bipartite response regulators"/>
    <property type="match status" value="1"/>
</dbReference>